<protein>
    <recommendedName>
        <fullName evidence="2">THIF-type NAD/FAD binding fold domain-containing protein</fullName>
    </recommendedName>
</protein>
<dbReference type="InterPro" id="IPR000594">
    <property type="entry name" value="ThiF_NAD_FAD-bd"/>
</dbReference>
<evidence type="ECO:0000313" key="3">
    <source>
        <dbReference type="EMBL" id="KKM69228.1"/>
    </source>
</evidence>
<sequence length="142" mass="15775">MTVDAETLRVRQNQLLSPKLRDIGALVFGAGMTGSWVVLGLARMLKRVDVWDFDRVSEENLGTQAYTADDADIDMLKTDALVGICDGLPVYGHAEPAPPEDWRVDRRHSLDTEVSVVVCCVDTIEGRRECAEWAQAEKVPLF</sequence>
<feature type="domain" description="THIF-type NAD/FAD binding fold" evidence="2">
    <location>
        <begin position="19"/>
        <end position="141"/>
    </location>
</feature>
<dbReference type="EMBL" id="LAZR01010024">
    <property type="protein sequence ID" value="KKM69228.1"/>
    <property type="molecule type" value="Genomic_DNA"/>
</dbReference>
<dbReference type="Gene3D" id="3.40.50.720">
    <property type="entry name" value="NAD(P)-binding Rossmann-like Domain"/>
    <property type="match status" value="1"/>
</dbReference>
<feature type="transmembrane region" description="Helical" evidence="1">
    <location>
        <begin position="23"/>
        <end position="45"/>
    </location>
</feature>
<keyword evidence="1" id="KW-0472">Membrane</keyword>
<name>A0A0F9JI13_9ZZZZ</name>
<gene>
    <name evidence="3" type="ORF">LCGC14_1452920</name>
</gene>
<dbReference type="InterPro" id="IPR035985">
    <property type="entry name" value="Ubiquitin-activating_enz"/>
</dbReference>
<keyword evidence="1" id="KW-1133">Transmembrane helix</keyword>
<feature type="non-terminal residue" evidence="3">
    <location>
        <position position="142"/>
    </location>
</feature>
<evidence type="ECO:0000259" key="2">
    <source>
        <dbReference type="Pfam" id="PF00899"/>
    </source>
</evidence>
<dbReference type="Pfam" id="PF00899">
    <property type="entry name" value="ThiF"/>
    <property type="match status" value="1"/>
</dbReference>
<dbReference type="GO" id="GO:0008641">
    <property type="term" value="F:ubiquitin-like modifier activating enzyme activity"/>
    <property type="evidence" value="ECO:0007669"/>
    <property type="project" value="InterPro"/>
</dbReference>
<comment type="caution">
    <text evidence="3">The sequence shown here is derived from an EMBL/GenBank/DDBJ whole genome shotgun (WGS) entry which is preliminary data.</text>
</comment>
<organism evidence="3">
    <name type="scientific">marine sediment metagenome</name>
    <dbReference type="NCBI Taxonomy" id="412755"/>
    <lineage>
        <taxon>unclassified sequences</taxon>
        <taxon>metagenomes</taxon>
        <taxon>ecological metagenomes</taxon>
    </lineage>
</organism>
<accession>A0A0F9JI13</accession>
<evidence type="ECO:0000256" key="1">
    <source>
        <dbReference type="SAM" id="Phobius"/>
    </source>
</evidence>
<proteinExistence type="predicted"/>
<keyword evidence="1" id="KW-0812">Transmembrane</keyword>
<dbReference type="AlphaFoldDB" id="A0A0F9JI13"/>
<reference evidence="3" key="1">
    <citation type="journal article" date="2015" name="Nature">
        <title>Complex archaea that bridge the gap between prokaryotes and eukaryotes.</title>
        <authorList>
            <person name="Spang A."/>
            <person name="Saw J.H."/>
            <person name="Jorgensen S.L."/>
            <person name="Zaremba-Niedzwiedzka K."/>
            <person name="Martijn J."/>
            <person name="Lind A.E."/>
            <person name="van Eijk R."/>
            <person name="Schleper C."/>
            <person name="Guy L."/>
            <person name="Ettema T.J."/>
        </authorList>
    </citation>
    <scope>NUCLEOTIDE SEQUENCE</scope>
</reference>
<dbReference type="SUPFAM" id="SSF69572">
    <property type="entry name" value="Activating enzymes of the ubiquitin-like proteins"/>
    <property type="match status" value="1"/>
</dbReference>